<evidence type="ECO:0000256" key="4">
    <source>
        <dbReference type="ARBA" id="ARBA00023157"/>
    </source>
</evidence>
<dbReference type="InterPro" id="IPR013740">
    <property type="entry name" value="Redoxin"/>
</dbReference>
<keyword evidence="3" id="KW-0812">Transmembrane</keyword>
<keyword evidence="2" id="KW-0201">Cytochrome c-type biogenesis</keyword>
<feature type="signal peptide" evidence="6">
    <location>
        <begin position="1"/>
        <end position="19"/>
    </location>
</feature>
<dbReference type="PROSITE" id="PS51352">
    <property type="entry name" value="THIOREDOXIN_2"/>
    <property type="match status" value="1"/>
</dbReference>
<comment type="subcellular location">
    <subcellularLocation>
        <location evidence="1">Cell envelope</location>
    </subcellularLocation>
</comment>
<dbReference type="Proteomes" id="UP000070174">
    <property type="component" value="Unassembled WGS sequence"/>
</dbReference>
<evidence type="ECO:0000256" key="5">
    <source>
        <dbReference type="ARBA" id="ARBA00023284"/>
    </source>
</evidence>
<dbReference type="InterPro" id="IPR036249">
    <property type="entry name" value="Thioredoxin-like_sf"/>
</dbReference>
<protein>
    <submittedName>
        <fullName evidence="8">Redoxin family protein</fullName>
    </submittedName>
</protein>
<dbReference type="Gene3D" id="3.40.30.10">
    <property type="entry name" value="Glutaredoxin"/>
    <property type="match status" value="1"/>
</dbReference>
<dbReference type="GO" id="GO:0017004">
    <property type="term" value="P:cytochrome complex assembly"/>
    <property type="evidence" value="ECO:0007669"/>
    <property type="project" value="UniProtKB-KW"/>
</dbReference>
<evidence type="ECO:0000256" key="2">
    <source>
        <dbReference type="ARBA" id="ARBA00022748"/>
    </source>
</evidence>
<evidence type="ECO:0000256" key="6">
    <source>
        <dbReference type="SAM" id="SignalP"/>
    </source>
</evidence>
<dbReference type="GO" id="GO:0030313">
    <property type="term" value="C:cell envelope"/>
    <property type="evidence" value="ECO:0007669"/>
    <property type="project" value="UniProtKB-SubCell"/>
</dbReference>
<dbReference type="InterPro" id="IPR017937">
    <property type="entry name" value="Thioredoxin_CS"/>
</dbReference>
<evidence type="ECO:0000313" key="9">
    <source>
        <dbReference type="Proteomes" id="UP000070174"/>
    </source>
</evidence>
<sequence>MKKLFKIMILFAVALSLFACNKKTEDNSKDANAKEATEKTAAAINLEDMPIEKFDFQTLEIEKGDIVKSEDFYKEKPLTLVNVWGTFCGPCKEEMPDLAALHEEYKDKVNFLGVVVDTNASMDTNVEEAHEIIKNAGVTYTNIMPNPTTEDSLVHITAMPTTFFVNSEGKVLGGFVGKKDKASLAATIDKLLEENK</sequence>
<dbReference type="PANTHER" id="PTHR42852">
    <property type="entry name" value="THIOL:DISULFIDE INTERCHANGE PROTEIN DSBE"/>
    <property type="match status" value="1"/>
</dbReference>
<keyword evidence="6" id="KW-0732">Signal</keyword>
<gene>
    <name evidence="8" type="ORF">HMPREF3229_01353</name>
</gene>
<reference evidence="8 9" key="1">
    <citation type="submission" date="2016-01" db="EMBL/GenBank/DDBJ databases">
        <authorList>
            <person name="Oliw E.H."/>
        </authorList>
    </citation>
    <scope>NUCLEOTIDE SEQUENCE [LARGE SCALE GENOMIC DNA]</scope>
    <source>
        <strain evidence="8 9">CMW7756A</strain>
    </source>
</reference>
<dbReference type="PANTHER" id="PTHR42852:SF6">
    <property type="entry name" value="THIOL:DISULFIDE INTERCHANGE PROTEIN DSBE"/>
    <property type="match status" value="1"/>
</dbReference>
<dbReference type="AlphaFoldDB" id="A0A133PMG0"/>
<dbReference type="PROSITE" id="PS51257">
    <property type="entry name" value="PROKAR_LIPOPROTEIN"/>
    <property type="match status" value="1"/>
</dbReference>
<feature type="chain" id="PRO_5039608357" evidence="6">
    <location>
        <begin position="20"/>
        <end position="196"/>
    </location>
</feature>
<comment type="caution">
    <text evidence="8">The sequence shown here is derived from an EMBL/GenBank/DDBJ whole genome shotgun (WGS) entry which is preliminary data.</text>
</comment>
<keyword evidence="3" id="KW-0735">Signal-anchor</keyword>
<dbReference type="PROSITE" id="PS00194">
    <property type="entry name" value="THIOREDOXIN_1"/>
    <property type="match status" value="1"/>
</dbReference>
<dbReference type="InterPro" id="IPR050553">
    <property type="entry name" value="Thioredoxin_ResA/DsbE_sf"/>
</dbReference>
<keyword evidence="5" id="KW-0676">Redox-active center</keyword>
<accession>A0A133PMG0</accession>
<feature type="domain" description="Thioredoxin" evidence="7">
    <location>
        <begin position="45"/>
        <end position="193"/>
    </location>
</feature>
<dbReference type="PATRIC" id="fig|54005.3.peg.1336"/>
<keyword evidence="4" id="KW-1015">Disulfide bond</keyword>
<proteinExistence type="predicted"/>
<evidence type="ECO:0000256" key="3">
    <source>
        <dbReference type="ARBA" id="ARBA00022968"/>
    </source>
</evidence>
<dbReference type="EMBL" id="LRQE01000034">
    <property type="protein sequence ID" value="KXA29727.1"/>
    <property type="molecule type" value="Genomic_DNA"/>
</dbReference>
<dbReference type="CDD" id="cd02966">
    <property type="entry name" value="TlpA_like_family"/>
    <property type="match status" value="1"/>
</dbReference>
<name>A0A133PMG0_9FIRM</name>
<dbReference type="SUPFAM" id="SSF52833">
    <property type="entry name" value="Thioredoxin-like"/>
    <property type="match status" value="1"/>
</dbReference>
<evidence type="ECO:0000313" key="8">
    <source>
        <dbReference type="EMBL" id="KXA29727.1"/>
    </source>
</evidence>
<dbReference type="RefSeq" id="WP_060800409.1">
    <property type="nucleotide sequence ID" value="NZ_KQ957101.1"/>
</dbReference>
<evidence type="ECO:0000256" key="1">
    <source>
        <dbReference type="ARBA" id="ARBA00004196"/>
    </source>
</evidence>
<dbReference type="Pfam" id="PF08534">
    <property type="entry name" value="Redoxin"/>
    <property type="match status" value="1"/>
</dbReference>
<organism evidence="8">
    <name type="scientific">Peptoniphilus harei</name>
    <dbReference type="NCBI Taxonomy" id="54005"/>
    <lineage>
        <taxon>Bacteria</taxon>
        <taxon>Bacillati</taxon>
        <taxon>Bacillota</taxon>
        <taxon>Tissierellia</taxon>
        <taxon>Tissierellales</taxon>
        <taxon>Peptoniphilaceae</taxon>
        <taxon>Peptoniphilus</taxon>
    </lineage>
</organism>
<dbReference type="GO" id="GO:0016491">
    <property type="term" value="F:oxidoreductase activity"/>
    <property type="evidence" value="ECO:0007669"/>
    <property type="project" value="InterPro"/>
</dbReference>
<evidence type="ECO:0000259" key="7">
    <source>
        <dbReference type="PROSITE" id="PS51352"/>
    </source>
</evidence>
<dbReference type="InterPro" id="IPR013766">
    <property type="entry name" value="Thioredoxin_domain"/>
</dbReference>